<dbReference type="AlphaFoldDB" id="A0A9N9FKA5"/>
<dbReference type="OrthoDB" id="2421077at2759"/>
<proteinExistence type="predicted"/>
<dbReference type="EMBL" id="CAJVPI010000501">
    <property type="protein sequence ID" value="CAG8542896.1"/>
    <property type="molecule type" value="Genomic_DNA"/>
</dbReference>
<evidence type="ECO:0000313" key="2">
    <source>
        <dbReference type="Proteomes" id="UP000789739"/>
    </source>
</evidence>
<dbReference type="Proteomes" id="UP000789739">
    <property type="component" value="Unassembled WGS sequence"/>
</dbReference>
<accession>A0A9N9FKA5</accession>
<name>A0A9N9FKA5_9GLOM</name>
<organism evidence="1 2">
    <name type="scientific">Paraglomus brasilianum</name>
    <dbReference type="NCBI Taxonomy" id="144538"/>
    <lineage>
        <taxon>Eukaryota</taxon>
        <taxon>Fungi</taxon>
        <taxon>Fungi incertae sedis</taxon>
        <taxon>Mucoromycota</taxon>
        <taxon>Glomeromycotina</taxon>
        <taxon>Glomeromycetes</taxon>
        <taxon>Paraglomerales</taxon>
        <taxon>Paraglomeraceae</taxon>
        <taxon>Paraglomus</taxon>
    </lineage>
</organism>
<sequence>MVYSNLYTIGKSQHNVFKIERTTRKFIVPSVQNLIFGRPHFTTLPILSSMYATFPLVNISNNIYARASMEPYSYMITTEVEKSNLTLLDVLSGLGGMYSLIVAFYGLLYGAKAVVPWGCVQRINLKFIGCNFRKLVLNKLDPIAVWVERHKDNEDESVKRNVVIENATDVFSNKINEIEKRQEALELFLQNYVVDMTFYTDYDKRITQSLE</sequence>
<keyword evidence="2" id="KW-1185">Reference proteome</keyword>
<reference evidence="1" key="1">
    <citation type="submission" date="2021-06" db="EMBL/GenBank/DDBJ databases">
        <authorList>
            <person name="Kallberg Y."/>
            <person name="Tangrot J."/>
            <person name="Rosling A."/>
        </authorList>
    </citation>
    <scope>NUCLEOTIDE SEQUENCE</scope>
    <source>
        <strain evidence="1">BR232B</strain>
    </source>
</reference>
<gene>
    <name evidence="1" type="ORF">PBRASI_LOCUS4680</name>
</gene>
<evidence type="ECO:0000313" key="1">
    <source>
        <dbReference type="EMBL" id="CAG8542896.1"/>
    </source>
</evidence>
<comment type="caution">
    <text evidence="1">The sequence shown here is derived from an EMBL/GenBank/DDBJ whole genome shotgun (WGS) entry which is preliminary data.</text>
</comment>
<protein>
    <submittedName>
        <fullName evidence="1">9398_t:CDS:1</fullName>
    </submittedName>
</protein>